<feature type="compositionally biased region" description="Acidic residues" evidence="1">
    <location>
        <begin position="50"/>
        <end position="66"/>
    </location>
</feature>
<feature type="region of interest" description="Disordered" evidence="1">
    <location>
        <begin position="1"/>
        <end position="24"/>
    </location>
</feature>
<feature type="compositionally biased region" description="Low complexity" evidence="1">
    <location>
        <begin position="816"/>
        <end position="827"/>
    </location>
</feature>
<proteinExistence type="predicted"/>
<feature type="region of interest" description="Disordered" evidence="1">
    <location>
        <begin position="798"/>
        <end position="888"/>
    </location>
</feature>
<dbReference type="AlphaFoldDB" id="A0A8J8P2P9"/>
<feature type="compositionally biased region" description="Pro residues" evidence="1">
    <location>
        <begin position="799"/>
        <end position="815"/>
    </location>
</feature>
<gene>
    <name evidence="2" type="ORF">FGO68_gene9836</name>
</gene>
<evidence type="ECO:0000313" key="3">
    <source>
        <dbReference type="Proteomes" id="UP000785679"/>
    </source>
</evidence>
<evidence type="ECO:0000313" key="2">
    <source>
        <dbReference type="EMBL" id="TNV84536.1"/>
    </source>
</evidence>
<feature type="region of interest" description="Disordered" evidence="1">
    <location>
        <begin position="43"/>
        <end position="66"/>
    </location>
</feature>
<organism evidence="2 3">
    <name type="scientific">Halteria grandinella</name>
    <dbReference type="NCBI Taxonomy" id="5974"/>
    <lineage>
        <taxon>Eukaryota</taxon>
        <taxon>Sar</taxon>
        <taxon>Alveolata</taxon>
        <taxon>Ciliophora</taxon>
        <taxon>Intramacronucleata</taxon>
        <taxon>Spirotrichea</taxon>
        <taxon>Stichotrichia</taxon>
        <taxon>Sporadotrichida</taxon>
        <taxon>Halteriidae</taxon>
        <taxon>Halteria</taxon>
    </lineage>
</organism>
<feature type="region of interest" description="Disordered" evidence="1">
    <location>
        <begin position="174"/>
        <end position="206"/>
    </location>
</feature>
<keyword evidence="3" id="KW-1185">Reference proteome</keyword>
<feature type="compositionally biased region" description="Basic residues" evidence="1">
    <location>
        <begin position="856"/>
        <end position="871"/>
    </location>
</feature>
<feature type="compositionally biased region" description="Pro residues" evidence="1">
    <location>
        <begin position="828"/>
        <end position="837"/>
    </location>
</feature>
<name>A0A8J8P2P9_HALGN</name>
<comment type="caution">
    <text evidence="2">The sequence shown here is derived from an EMBL/GenBank/DDBJ whole genome shotgun (WGS) entry which is preliminary data.</text>
</comment>
<reference evidence="2" key="1">
    <citation type="submission" date="2019-06" db="EMBL/GenBank/DDBJ databases">
        <authorList>
            <person name="Zheng W."/>
        </authorList>
    </citation>
    <scope>NUCLEOTIDE SEQUENCE</scope>
    <source>
        <strain evidence="2">QDHG01</strain>
    </source>
</reference>
<accession>A0A8J8P2P9</accession>
<feature type="compositionally biased region" description="Basic and acidic residues" evidence="1">
    <location>
        <begin position="184"/>
        <end position="197"/>
    </location>
</feature>
<protein>
    <submittedName>
        <fullName evidence="2">Uncharacterized protein</fullName>
    </submittedName>
</protein>
<sequence>MEDSGSKQKLSIKGPHIPTAFPDLPALTEEQLKQLIESRITHFHSASNSYDEDEEEESLRDSDDEMQIAQEEDCDDEMNEEVMQFAALVKEITPEEAARQLGERDRLQRELEQERQVKIGFLQQFIQLQEKEMGIDKDKIQSPNEEYFKSLLSSTTHHPSKAYQNLINMDFTELPQSDPEEAPSDNKRSLKQKDKESAAPPRLSKQLQQRRVLGDILTAPVSQQAQVLLNLTHPSILFVDNPYQESQTYKWRDWLPLVYSQKNTVQAYYTANSLQQREMHVQLEINRMRYSVFGDISLLKPDNSRSSYYPQLSHLSDQVSDLQQMVNDLLLLSPDVKLHQSNIKSLQIELMGYRFQGNSVERRIILGCILSLCQQMRISIYYQVQKAVKKVQINNNRKMNLYYFQPETQQEHLALLRSLNLNEKIISKQDEEKIQKRRVSFAETLINMYQVFTEKIAKLVSLGVYQRAFDLEPPSLYPMYGNKKQLDAETCEDVMSLMKGFFFIHVFNDPLIRQLAKQFRMQTDVGKKVQDLQDEWFEFMSSSGRLTEFVSLLMGEGVYQRYTDMDDMCKANNGRCNHEGVGCMEWNKPLWFESISLYLAQIGEFQKSDTPENERKCVLSDEIFGVKATSLMNIFKTFDWRIFKQTLQSYPCQDCCSLRVNTRKCSGDFQECFAGIGIPMSMWGFITTLMTNNEREIVLDHDFFYKDFSISCICKKAKLNIKGTFRVNRLASLVPNNTSSMDQLFEETELEVKEILRNPLPLSNLYQRIIPPQIRSIIRESAALSQQQKLIIPQTLPKVPEPAPAAAPIAPPQPPQQTVQVTATVQQSPPPPPPPTQPVQQEDDPIEAAQQQIRDQKKKRKRNKKKNKKKLPPTQQQCWSAPRVDDDKEINDECESDASLIEEERNEQLSDDSFDETLRIFQDRLTNIKPVIRKLRPNLSQEWLNRVRQRVWIGERRTAAQPVAI</sequence>
<dbReference type="OrthoDB" id="10661748at2759"/>
<evidence type="ECO:0000256" key="1">
    <source>
        <dbReference type="SAM" id="MobiDB-lite"/>
    </source>
</evidence>
<dbReference type="Proteomes" id="UP000785679">
    <property type="component" value="Unassembled WGS sequence"/>
</dbReference>
<dbReference type="EMBL" id="RRYP01002663">
    <property type="protein sequence ID" value="TNV84536.1"/>
    <property type="molecule type" value="Genomic_DNA"/>
</dbReference>